<dbReference type="EMBL" id="JACEIK010000420">
    <property type="protein sequence ID" value="MCD7456728.1"/>
    <property type="molecule type" value="Genomic_DNA"/>
</dbReference>
<evidence type="ECO:0000313" key="4">
    <source>
        <dbReference type="Proteomes" id="UP000823775"/>
    </source>
</evidence>
<reference evidence="3 4" key="1">
    <citation type="journal article" date="2021" name="BMC Genomics">
        <title>Datura genome reveals duplications of psychoactive alkaloid biosynthetic genes and high mutation rate following tissue culture.</title>
        <authorList>
            <person name="Rajewski A."/>
            <person name="Carter-House D."/>
            <person name="Stajich J."/>
            <person name="Litt A."/>
        </authorList>
    </citation>
    <scope>NUCLEOTIDE SEQUENCE [LARGE SCALE GENOMIC DNA]</scope>
    <source>
        <strain evidence="3">AR-01</strain>
    </source>
</reference>
<keyword evidence="4" id="KW-1185">Reference proteome</keyword>
<dbReference type="Proteomes" id="UP000823775">
    <property type="component" value="Unassembled WGS sequence"/>
</dbReference>
<evidence type="ECO:0000313" key="3">
    <source>
        <dbReference type="EMBL" id="MCD7456728.1"/>
    </source>
</evidence>
<protein>
    <recommendedName>
        <fullName evidence="1">Sulfotransferase</fullName>
        <ecNumber evidence="1">2.8.2.-</ecNumber>
    </recommendedName>
</protein>
<dbReference type="Pfam" id="PF00685">
    <property type="entry name" value="Sulfotransfer_1"/>
    <property type="match status" value="1"/>
</dbReference>
<evidence type="ECO:0000256" key="1">
    <source>
        <dbReference type="RuleBase" id="RU361155"/>
    </source>
</evidence>
<dbReference type="EC" id="2.8.2.-" evidence="1"/>
<feature type="domain" description="Sulfotransferase" evidence="2">
    <location>
        <begin position="37"/>
        <end position="116"/>
    </location>
</feature>
<comment type="similarity">
    <text evidence="1">Belongs to the sulfotransferase 1 family.</text>
</comment>
<organism evidence="3 4">
    <name type="scientific">Datura stramonium</name>
    <name type="common">Jimsonweed</name>
    <name type="synonym">Common thornapple</name>
    <dbReference type="NCBI Taxonomy" id="4076"/>
    <lineage>
        <taxon>Eukaryota</taxon>
        <taxon>Viridiplantae</taxon>
        <taxon>Streptophyta</taxon>
        <taxon>Embryophyta</taxon>
        <taxon>Tracheophyta</taxon>
        <taxon>Spermatophyta</taxon>
        <taxon>Magnoliopsida</taxon>
        <taxon>eudicotyledons</taxon>
        <taxon>Gunneridae</taxon>
        <taxon>Pentapetalae</taxon>
        <taxon>asterids</taxon>
        <taxon>lamiids</taxon>
        <taxon>Solanales</taxon>
        <taxon>Solanaceae</taxon>
        <taxon>Solanoideae</taxon>
        <taxon>Datureae</taxon>
        <taxon>Datura</taxon>
    </lineage>
</organism>
<dbReference type="InterPro" id="IPR000863">
    <property type="entry name" value="Sulfotransferase_dom"/>
</dbReference>
<proteinExistence type="inferred from homology"/>
<dbReference type="Gene3D" id="3.40.50.300">
    <property type="entry name" value="P-loop containing nucleotide triphosphate hydrolases"/>
    <property type="match status" value="1"/>
</dbReference>
<accession>A0ABS8SCW6</accession>
<dbReference type="SUPFAM" id="SSF52540">
    <property type="entry name" value="P-loop containing nucleoside triphosphate hydrolases"/>
    <property type="match status" value="1"/>
</dbReference>
<dbReference type="InterPro" id="IPR027417">
    <property type="entry name" value="P-loop_NTPase"/>
</dbReference>
<gene>
    <name evidence="3" type="ORF">HAX54_032918</name>
</gene>
<comment type="caution">
    <text evidence="3">The sequence shown here is derived from an EMBL/GenBank/DDBJ whole genome shotgun (WGS) entry which is preliminary data.</text>
</comment>
<keyword evidence="1" id="KW-0808">Transferase</keyword>
<evidence type="ECO:0000259" key="2">
    <source>
        <dbReference type="Pfam" id="PF00685"/>
    </source>
</evidence>
<name>A0ABS8SCW6_DATST</name>
<sequence length="132" mass="15160">MNDLKEISRRSKIYAHSKFFGISFCGIILETPLKISKEDTLLNVKKIAEFLGCPFSKEEEEKGMIEEIIRTYSFEYLRARLAMKLKGQSGRLANHLTISLAKSFDEFFKEKLSDSGLTFDEIYTSSDDQVTL</sequence>